<evidence type="ECO:0000256" key="1">
    <source>
        <dbReference type="SAM" id="MobiDB-lite"/>
    </source>
</evidence>
<feature type="compositionally biased region" description="Low complexity" evidence="1">
    <location>
        <begin position="53"/>
        <end position="72"/>
    </location>
</feature>
<dbReference type="EMBL" id="JACEEZ010025164">
    <property type="protein sequence ID" value="KAG0703944.1"/>
    <property type="molecule type" value="Genomic_DNA"/>
</dbReference>
<protein>
    <submittedName>
        <fullName evidence="2">Uncharacterized protein</fullName>
    </submittedName>
</protein>
<keyword evidence="3" id="KW-1185">Reference proteome</keyword>
<sequence>MRRDELRDNEARRKEEDSRFQVLVTFLSPPQSAASARHIPSPPASHEAGARGPSPTVAAPATTTAPLAASPVAATPTVGDFRRQACGPTAHRPLLADSSFQVFRQWRRLWGDFSTMLDSQRLPRHKQLI</sequence>
<name>A0A8J5CFK9_CHIOP</name>
<evidence type="ECO:0000313" key="3">
    <source>
        <dbReference type="Proteomes" id="UP000770661"/>
    </source>
</evidence>
<reference evidence="2" key="1">
    <citation type="submission" date="2020-07" db="EMBL/GenBank/DDBJ databases">
        <title>The High-quality genome of the commercially important snow crab, Chionoecetes opilio.</title>
        <authorList>
            <person name="Jeong J.-H."/>
            <person name="Ryu S."/>
        </authorList>
    </citation>
    <scope>NUCLEOTIDE SEQUENCE</scope>
    <source>
        <strain evidence="2">MADBK_172401_WGS</strain>
        <tissue evidence="2">Digestive gland</tissue>
    </source>
</reference>
<proteinExistence type="predicted"/>
<organism evidence="2 3">
    <name type="scientific">Chionoecetes opilio</name>
    <name type="common">Atlantic snow crab</name>
    <name type="synonym">Cancer opilio</name>
    <dbReference type="NCBI Taxonomy" id="41210"/>
    <lineage>
        <taxon>Eukaryota</taxon>
        <taxon>Metazoa</taxon>
        <taxon>Ecdysozoa</taxon>
        <taxon>Arthropoda</taxon>
        <taxon>Crustacea</taxon>
        <taxon>Multicrustacea</taxon>
        <taxon>Malacostraca</taxon>
        <taxon>Eumalacostraca</taxon>
        <taxon>Eucarida</taxon>
        <taxon>Decapoda</taxon>
        <taxon>Pleocyemata</taxon>
        <taxon>Brachyura</taxon>
        <taxon>Eubrachyura</taxon>
        <taxon>Majoidea</taxon>
        <taxon>Majidae</taxon>
        <taxon>Chionoecetes</taxon>
    </lineage>
</organism>
<feature type="region of interest" description="Disordered" evidence="1">
    <location>
        <begin position="31"/>
        <end position="72"/>
    </location>
</feature>
<gene>
    <name evidence="2" type="ORF">GWK47_024774</name>
</gene>
<evidence type="ECO:0000313" key="2">
    <source>
        <dbReference type="EMBL" id="KAG0703944.1"/>
    </source>
</evidence>
<comment type="caution">
    <text evidence="2">The sequence shown here is derived from an EMBL/GenBank/DDBJ whole genome shotgun (WGS) entry which is preliminary data.</text>
</comment>
<dbReference type="AlphaFoldDB" id="A0A8J5CFK9"/>
<dbReference type="Proteomes" id="UP000770661">
    <property type="component" value="Unassembled WGS sequence"/>
</dbReference>
<accession>A0A8J5CFK9</accession>